<proteinExistence type="predicted"/>
<reference evidence="1" key="2">
    <citation type="submission" date="2020-09" db="EMBL/GenBank/DDBJ databases">
        <authorList>
            <person name="Sun Q."/>
            <person name="Ohkuma M."/>
        </authorList>
    </citation>
    <scope>NUCLEOTIDE SEQUENCE</scope>
    <source>
        <strain evidence="1">JCM 5069</strain>
    </source>
</reference>
<comment type="caution">
    <text evidence="1">The sequence shown here is derived from an EMBL/GenBank/DDBJ whole genome shotgun (WGS) entry which is preliminary data.</text>
</comment>
<dbReference type="RefSeq" id="WP_268256694.1">
    <property type="nucleotide sequence ID" value="NZ_BNCD01000005.1"/>
</dbReference>
<dbReference type="AlphaFoldDB" id="A0A919G2K2"/>
<name>A0A919G2K2_9ACTN</name>
<sequence length="42" mass="4630">MRPLLGPVLRAGAPGTVDVVFYRLHPHWMTVFAPDVAKLTAE</sequence>
<accession>A0A919G2K2</accession>
<reference evidence="1" key="1">
    <citation type="journal article" date="2014" name="Int. J. Syst. Evol. Microbiol.">
        <title>Complete genome sequence of Corynebacterium casei LMG S-19264T (=DSM 44701T), isolated from a smear-ripened cheese.</title>
        <authorList>
            <consortium name="US DOE Joint Genome Institute (JGI-PGF)"/>
            <person name="Walter F."/>
            <person name="Albersmeier A."/>
            <person name="Kalinowski J."/>
            <person name="Ruckert C."/>
        </authorList>
    </citation>
    <scope>NUCLEOTIDE SEQUENCE</scope>
    <source>
        <strain evidence="1">JCM 5069</strain>
    </source>
</reference>
<gene>
    <name evidence="1" type="ORF">GCM10018793_22190</name>
</gene>
<evidence type="ECO:0000313" key="1">
    <source>
        <dbReference type="EMBL" id="GHH76459.1"/>
    </source>
</evidence>
<dbReference type="EMBL" id="BNCD01000005">
    <property type="protein sequence ID" value="GHH76459.1"/>
    <property type="molecule type" value="Genomic_DNA"/>
</dbReference>
<organism evidence="1 2">
    <name type="scientific">Streptomyces sulfonofaciens</name>
    <dbReference type="NCBI Taxonomy" id="68272"/>
    <lineage>
        <taxon>Bacteria</taxon>
        <taxon>Bacillati</taxon>
        <taxon>Actinomycetota</taxon>
        <taxon>Actinomycetes</taxon>
        <taxon>Kitasatosporales</taxon>
        <taxon>Streptomycetaceae</taxon>
        <taxon>Streptomyces</taxon>
    </lineage>
</organism>
<protein>
    <submittedName>
        <fullName evidence="1">Uncharacterized protein</fullName>
    </submittedName>
</protein>
<evidence type="ECO:0000313" key="2">
    <source>
        <dbReference type="Proteomes" id="UP000603708"/>
    </source>
</evidence>
<keyword evidence="2" id="KW-1185">Reference proteome</keyword>
<dbReference type="Proteomes" id="UP000603708">
    <property type="component" value="Unassembled WGS sequence"/>
</dbReference>